<comment type="caution">
    <text evidence="1">The sequence shown here is derived from an EMBL/GenBank/DDBJ whole genome shotgun (WGS) entry which is preliminary data.</text>
</comment>
<dbReference type="EMBL" id="VSSQ01045734">
    <property type="protein sequence ID" value="MPM99644.1"/>
    <property type="molecule type" value="Genomic_DNA"/>
</dbReference>
<reference evidence="1" key="1">
    <citation type="submission" date="2019-08" db="EMBL/GenBank/DDBJ databases">
        <authorList>
            <person name="Kucharzyk K."/>
            <person name="Murdoch R.W."/>
            <person name="Higgins S."/>
            <person name="Loffler F."/>
        </authorList>
    </citation>
    <scope>NUCLEOTIDE SEQUENCE</scope>
</reference>
<proteinExistence type="predicted"/>
<evidence type="ECO:0000313" key="1">
    <source>
        <dbReference type="EMBL" id="MPM99644.1"/>
    </source>
</evidence>
<protein>
    <submittedName>
        <fullName evidence="1">Uncharacterized protein</fullName>
    </submittedName>
</protein>
<name>A0A645EC80_9ZZZZ</name>
<sequence>MNQPASGERLECIGDGRHFHLEFFRNVLGVRVSVVFNDLGDRFEIILQAARDDSFIHRPFS</sequence>
<accession>A0A645EC80</accession>
<organism evidence="1">
    <name type="scientific">bioreactor metagenome</name>
    <dbReference type="NCBI Taxonomy" id="1076179"/>
    <lineage>
        <taxon>unclassified sequences</taxon>
        <taxon>metagenomes</taxon>
        <taxon>ecological metagenomes</taxon>
    </lineage>
</organism>
<dbReference type="AlphaFoldDB" id="A0A645EC80"/>
<gene>
    <name evidence="1" type="ORF">SDC9_146836</name>
</gene>